<proteinExistence type="predicted"/>
<dbReference type="InterPro" id="IPR018642">
    <property type="entry name" value="DUF2066"/>
</dbReference>
<dbReference type="AlphaFoldDB" id="A0A558B9Y0"/>
<evidence type="ECO:0000313" key="3">
    <source>
        <dbReference type="Proteomes" id="UP000319142"/>
    </source>
</evidence>
<name>A0A558B9Y0_9GAMM</name>
<feature type="signal peptide" evidence="1">
    <location>
        <begin position="1"/>
        <end position="30"/>
    </location>
</feature>
<dbReference type="Pfam" id="PF09839">
    <property type="entry name" value="DUF2066"/>
    <property type="match status" value="1"/>
</dbReference>
<comment type="caution">
    <text evidence="2">The sequence shown here is derived from an EMBL/GenBank/DDBJ whole genome shotgun (WGS) entry which is preliminary data.</text>
</comment>
<dbReference type="EMBL" id="VMRX01000024">
    <property type="protein sequence ID" value="TVT33294.1"/>
    <property type="molecule type" value="Genomic_DNA"/>
</dbReference>
<feature type="chain" id="PRO_5021951074" evidence="1">
    <location>
        <begin position="31"/>
        <end position="381"/>
    </location>
</feature>
<dbReference type="Proteomes" id="UP000319142">
    <property type="component" value="Unassembled WGS sequence"/>
</dbReference>
<evidence type="ECO:0000256" key="1">
    <source>
        <dbReference type="SAM" id="SignalP"/>
    </source>
</evidence>
<reference evidence="2 3" key="1">
    <citation type="submission" date="2019-07" db="EMBL/GenBank/DDBJ databases">
        <title>The pathways for chlorine oxyanion respiration interact through the shared metabolite chlorate.</title>
        <authorList>
            <person name="Barnum T.P."/>
            <person name="Cheng Y."/>
            <person name="Hill K.A."/>
            <person name="Lucas L.N."/>
            <person name="Carlson H.K."/>
            <person name="Coates J.D."/>
        </authorList>
    </citation>
    <scope>NUCLEOTIDE SEQUENCE [LARGE SCALE GENOMIC DNA]</scope>
    <source>
        <strain evidence="2">UCB</strain>
    </source>
</reference>
<gene>
    <name evidence="2" type="ORF">FHK81_09600</name>
</gene>
<evidence type="ECO:0000313" key="2">
    <source>
        <dbReference type="EMBL" id="TVT33294.1"/>
    </source>
</evidence>
<keyword evidence="1" id="KW-0732">Signal</keyword>
<sequence length="381" mass="40906">MTESRRKNSRPWLLWPVLSALLALATPAAAVSVSGLYNADVPVQGGSAAALQQGYADGLRQVMVRVSGSRDVLQREGIGQVLSEAESLLQAYQVGSEAGQSRLRMSFGAVGVNRALASIGAPVWGANRPLTLAWVAVEDRGSRSLLTRSGAGAEWRDAFRQAAGARGLPIEFPSENQGSDRALLSDLWGQFIGRIQKASEDVSYDVLALVRVSRSGGQWRAGWVVDGMGMDAAERSVSAGNPDDLAQAVVDYWAEQYASRYAVSAGEIGDSPKVDVVFDGVSTLADYGRINKVLEGLTPVVSVSAARIRGERLTARIAFTGELEQLKEYIALDPRFVPVEGESEQTQPADEQDAEQAFESLYQVLNYRWQPSPVVSSGEDG</sequence>
<dbReference type="RefSeq" id="WP_273133596.1">
    <property type="nucleotide sequence ID" value="NZ_VMRX01000024.1"/>
</dbReference>
<accession>A0A558B9Y0</accession>
<organism evidence="2 3">
    <name type="scientific">Marinobacter vinifirmus</name>
    <dbReference type="NCBI Taxonomy" id="355591"/>
    <lineage>
        <taxon>Bacteria</taxon>
        <taxon>Pseudomonadati</taxon>
        <taxon>Pseudomonadota</taxon>
        <taxon>Gammaproteobacteria</taxon>
        <taxon>Pseudomonadales</taxon>
        <taxon>Marinobacteraceae</taxon>
        <taxon>Marinobacter</taxon>
    </lineage>
</organism>
<protein>
    <submittedName>
        <fullName evidence="2">DUF2066 domain-containing protein</fullName>
    </submittedName>
</protein>